<gene>
    <name evidence="1" type="ORF">BcellWH2_01982</name>
</gene>
<protein>
    <submittedName>
        <fullName evidence="1">Uncharacterized protein</fullName>
    </submittedName>
</protein>
<accession>A0A0N7IF51</accession>
<sequence>MGFQDCIHPNVAYYYTKNSALNYFVLSLYKINLI</sequence>
<evidence type="ECO:0000313" key="1">
    <source>
        <dbReference type="EMBL" id="ALJ59227.1"/>
    </source>
</evidence>
<proteinExistence type="predicted"/>
<organism evidence="1 2">
    <name type="scientific">Bacteroides cellulosilyticus</name>
    <dbReference type="NCBI Taxonomy" id="246787"/>
    <lineage>
        <taxon>Bacteria</taxon>
        <taxon>Pseudomonadati</taxon>
        <taxon>Bacteroidota</taxon>
        <taxon>Bacteroidia</taxon>
        <taxon>Bacteroidales</taxon>
        <taxon>Bacteroidaceae</taxon>
        <taxon>Bacteroides</taxon>
    </lineage>
</organism>
<dbReference type="Proteomes" id="UP000061809">
    <property type="component" value="Chromosome"/>
</dbReference>
<reference evidence="1 2" key="1">
    <citation type="journal article" date="2015" name="Science">
        <title>Genetic determinants of in vivo fitness and diet responsiveness in multiple human gut Bacteroides.</title>
        <authorList>
            <person name="Wu M."/>
            <person name="McNulty N.P."/>
            <person name="Rodionov D.A."/>
            <person name="Khoroshkin M.S."/>
            <person name="Griffin N.W."/>
            <person name="Cheng J."/>
            <person name="Latreille P."/>
            <person name="Kerstetter R.A."/>
            <person name="Terrapon N."/>
            <person name="Henrissat B."/>
            <person name="Osterman A.L."/>
            <person name="Gordon J.I."/>
        </authorList>
    </citation>
    <scope>NUCLEOTIDE SEQUENCE [LARGE SCALE GENOMIC DNA]</scope>
    <source>
        <strain evidence="1 2">WH2</strain>
    </source>
</reference>
<dbReference type="EMBL" id="CP012801">
    <property type="protein sequence ID" value="ALJ59227.1"/>
    <property type="molecule type" value="Genomic_DNA"/>
</dbReference>
<dbReference type="PATRIC" id="fig|246787.4.peg.2039"/>
<evidence type="ECO:0000313" key="2">
    <source>
        <dbReference type="Proteomes" id="UP000061809"/>
    </source>
</evidence>
<dbReference type="AlphaFoldDB" id="A0A0N7IF51"/>
<name>A0A0N7IF51_9BACE</name>
<dbReference type="KEGG" id="bcel:BcellWH2_01982"/>